<dbReference type="PANTHER" id="PTHR13887">
    <property type="entry name" value="GLUTATHIONE S-TRANSFERASE KAPPA"/>
    <property type="match status" value="1"/>
</dbReference>
<proteinExistence type="predicted"/>
<dbReference type="GO" id="GO:0016491">
    <property type="term" value="F:oxidoreductase activity"/>
    <property type="evidence" value="ECO:0007669"/>
    <property type="project" value="InterPro"/>
</dbReference>
<gene>
    <name evidence="2" type="ORF">DV733_14420</name>
</gene>
<dbReference type="SUPFAM" id="SSF52833">
    <property type="entry name" value="Thioredoxin-like"/>
    <property type="match status" value="1"/>
</dbReference>
<organism evidence="2 3">
    <name type="scientific">Halapricum salinum</name>
    <dbReference type="NCBI Taxonomy" id="1457250"/>
    <lineage>
        <taxon>Archaea</taxon>
        <taxon>Methanobacteriati</taxon>
        <taxon>Methanobacteriota</taxon>
        <taxon>Stenosarchaea group</taxon>
        <taxon>Halobacteria</taxon>
        <taxon>Halobacteriales</taxon>
        <taxon>Haloarculaceae</taxon>
        <taxon>Halapricum</taxon>
    </lineage>
</organism>
<dbReference type="STRING" id="1457250.GCA_000755225_01752"/>
<dbReference type="OrthoDB" id="359198at2157"/>
<evidence type="ECO:0000313" key="2">
    <source>
        <dbReference type="EMBL" id="QCC52353.1"/>
    </source>
</evidence>
<reference evidence="2 3" key="1">
    <citation type="journal article" date="2019" name="Nat. Commun.">
        <title>A new type of DNA phosphorothioation-based antiviral system in archaea.</title>
        <authorList>
            <person name="Xiong L."/>
            <person name="Liu S."/>
            <person name="Chen S."/>
            <person name="Xiao Y."/>
            <person name="Zhu B."/>
            <person name="Gao Y."/>
            <person name="Zhang Y."/>
            <person name="Chen B."/>
            <person name="Luo J."/>
            <person name="Deng Z."/>
            <person name="Chen X."/>
            <person name="Wang L."/>
            <person name="Chen S."/>
        </authorList>
    </citation>
    <scope>NUCLEOTIDE SEQUENCE [LARGE SCALE GENOMIC DNA]</scope>
    <source>
        <strain evidence="2 3">CBA1105</strain>
    </source>
</reference>
<dbReference type="EMBL" id="CP031310">
    <property type="protein sequence ID" value="QCC52353.1"/>
    <property type="molecule type" value="Genomic_DNA"/>
</dbReference>
<dbReference type="PANTHER" id="PTHR13887:SF41">
    <property type="entry name" value="THIOREDOXIN SUPERFAMILY PROTEIN"/>
    <property type="match status" value="1"/>
</dbReference>
<protein>
    <submittedName>
        <fullName evidence="2">Disulfide bond formation protein DsbA</fullName>
    </submittedName>
</protein>
<name>A0A4D6HEH5_9EURY</name>
<dbReference type="RefSeq" id="WP_049992677.1">
    <property type="nucleotide sequence ID" value="NZ_CP031310.1"/>
</dbReference>
<dbReference type="InterPro" id="IPR001853">
    <property type="entry name" value="DSBA-like_thioredoxin_dom"/>
</dbReference>
<dbReference type="GeneID" id="39849079"/>
<dbReference type="Proteomes" id="UP000296706">
    <property type="component" value="Chromosome"/>
</dbReference>
<evidence type="ECO:0000313" key="3">
    <source>
        <dbReference type="Proteomes" id="UP000296706"/>
    </source>
</evidence>
<dbReference type="KEGG" id="hsn:DV733_14420"/>
<dbReference type="InterPro" id="IPR036249">
    <property type="entry name" value="Thioredoxin-like_sf"/>
</dbReference>
<evidence type="ECO:0000259" key="1">
    <source>
        <dbReference type="Pfam" id="PF01323"/>
    </source>
</evidence>
<accession>A0A4D6HEH5</accession>
<dbReference type="Pfam" id="PF01323">
    <property type="entry name" value="DSBA"/>
    <property type="match status" value="1"/>
</dbReference>
<dbReference type="AlphaFoldDB" id="A0A4D6HEH5"/>
<keyword evidence="3" id="KW-1185">Reference proteome</keyword>
<dbReference type="Gene3D" id="3.40.30.10">
    <property type="entry name" value="Glutaredoxin"/>
    <property type="match status" value="1"/>
</dbReference>
<sequence>MATTKTTATLTVYADPVCSFCYLGRASLQEYLESAENPPEVQWRQFDLRGYKRAPDGRIREDVDDGKDEAYFEQAKQNVQRLREKYDVEMRDFEDVPDVDSWDAQQASLFVEQTESAETSRAFYEGLFAAYWRDGRNIENPEVIAELSEDVGVDPEPVRDAITDEQLEAELRERFAEGQQLGISGVPTFVYGEHAARGAVPPEHLARLVGE</sequence>
<feature type="domain" description="DSBA-like thioredoxin" evidence="1">
    <location>
        <begin position="9"/>
        <end position="208"/>
    </location>
</feature>